<organism evidence="5">
    <name type="scientific">Phaeodactylum tricornutum</name>
    <name type="common">Diatom</name>
    <dbReference type="NCBI Taxonomy" id="2850"/>
    <lineage>
        <taxon>Eukaryota</taxon>
        <taxon>Sar</taxon>
        <taxon>Stramenopiles</taxon>
        <taxon>Ochrophyta</taxon>
        <taxon>Bacillariophyta</taxon>
        <taxon>Bacillariophyceae</taxon>
        <taxon>Bacillariophycidae</taxon>
        <taxon>Naviculales</taxon>
        <taxon>Phaeodactylaceae</taxon>
        <taxon>Phaeodactylum</taxon>
    </lineage>
</organism>
<dbReference type="GO" id="GO:0008270">
    <property type="term" value="F:zinc ion binding"/>
    <property type="evidence" value="ECO:0007669"/>
    <property type="project" value="UniProtKB-KW"/>
</dbReference>
<dbReference type="GO" id="GO:0016567">
    <property type="term" value="P:protein ubiquitination"/>
    <property type="evidence" value="ECO:0007669"/>
    <property type="project" value="TreeGrafter"/>
</dbReference>
<dbReference type="Pfam" id="PF02148">
    <property type="entry name" value="zf-UBP"/>
    <property type="match status" value="1"/>
</dbReference>
<dbReference type="GO" id="GO:0007265">
    <property type="term" value="P:Ras protein signal transduction"/>
    <property type="evidence" value="ECO:0007669"/>
    <property type="project" value="TreeGrafter"/>
</dbReference>
<dbReference type="PANTHER" id="PTHR24007:SF7">
    <property type="entry name" value="BRCA1-ASSOCIATED PROTEIN"/>
    <property type="match status" value="1"/>
</dbReference>
<dbReference type="SUPFAM" id="SSF57850">
    <property type="entry name" value="RING/U-box"/>
    <property type="match status" value="1"/>
</dbReference>
<protein>
    <recommendedName>
        <fullName evidence="4">UBP-type domain-containing protein</fullName>
    </recommendedName>
</protein>
<evidence type="ECO:0000256" key="3">
    <source>
        <dbReference type="SAM" id="MobiDB-lite"/>
    </source>
</evidence>
<proteinExistence type="predicted"/>
<accession>A0A8J9TT91</accession>
<reference evidence="5" key="1">
    <citation type="submission" date="2022-02" db="EMBL/GenBank/DDBJ databases">
        <authorList>
            <person name="Giguere J D."/>
        </authorList>
    </citation>
    <scope>NUCLEOTIDE SEQUENCE</scope>
    <source>
        <strain evidence="5">CCAP 1055/1</strain>
    </source>
</reference>
<feature type="compositionally biased region" description="Basic residues" evidence="3">
    <location>
        <begin position="311"/>
        <end position="328"/>
    </location>
</feature>
<dbReference type="SMART" id="SM00290">
    <property type="entry name" value="ZnF_UBP"/>
    <property type="match status" value="1"/>
</dbReference>
<dbReference type="EMBL" id="OU594944">
    <property type="protein sequence ID" value="CAG9288146.1"/>
    <property type="molecule type" value="Genomic_DNA"/>
</dbReference>
<keyword evidence="1" id="KW-0862">Zinc</keyword>
<feature type="region of interest" description="Disordered" evidence="3">
    <location>
        <begin position="303"/>
        <end position="328"/>
    </location>
</feature>
<dbReference type="Proteomes" id="UP000836788">
    <property type="component" value="Chromosome 3"/>
</dbReference>
<gene>
    <name evidence="5" type="ORF">PTTT1_LOCUS37684</name>
</gene>
<feature type="domain" description="UBP-type" evidence="4">
    <location>
        <begin position="25"/>
        <end position="122"/>
    </location>
</feature>
<dbReference type="InterPro" id="IPR013083">
    <property type="entry name" value="Znf_RING/FYVE/PHD"/>
</dbReference>
<sequence>MSLNSSILCPNQANLRAWPSPSDCLACRVIEEYWKAQNDESNKLFCIDCAMQETLWVCLTCGFVGCGRYSNKHAAIHFTDTGHPFSLELATLRIWSYTDGEFAHRVDLLDCPSSPPRCRPWTRRSPSPAGGTSNVVAYNNEIYNQQDKHSKKAVMLGEEYEALLQSALEEQAQHYEGEISRLRAVLTAKEVDLDAMTHAEMEQTESLRQEILKLRLATDCTGRDLIDFQGQEADHRATSQRLLREQQITKNLLRQIEEELASKNQYGRIQIEELEQQIADLTANQRMMHQFSQDGELANSQIWGTSGETHSRHKTPKKGKKMRRYFRK</sequence>
<dbReference type="PANTHER" id="PTHR24007">
    <property type="entry name" value="BRCA1-ASSOCIATED PROTEIN"/>
    <property type="match status" value="1"/>
</dbReference>
<evidence type="ECO:0000256" key="1">
    <source>
        <dbReference type="PROSITE-ProRule" id="PRU00502"/>
    </source>
</evidence>
<keyword evidence="1" id="KW-0863">Zinc-finger</keyword>
<dbReference type="GO" id="GO:0005737">
    <property type="term" value="C:cytoplasm"/>
    <property type="evidence" value="ECO:0007669"/>
    <property type="project" value="TreeGrafter"/>
</dbReference>
<name>A0A8J9TT91_PHATR</name>
<dbReference type="GO" id="GO:0061630">
    <property type="term" value="F:ubiquitin protein ligase activity"/>
    <property type="evidence" value="ECO:0007669"/>
    <property type="project" value="TreeGrafter"/>
</dbReference>
<feature type="coiled-coil region" evidence="2">
    <location>
        <begin position="239"/>
        <end position="284"/>
    </location>
</feature>
<keyword evidence="2" id="KW-0175">Coiled coil</keyword>
<evidence type="ECO:0000313" key="5">
    <source>
        <dbReference type="EMBL" id="CAG9288146.1"/>
    </source>
</evidence>
<dbReference type="AlphaFoldDB" id="A0A8J9TT91"/>
<evidence type="ECO:0000259" key="4">
    <source>
        <dbReference type="PROSITE" id="PS50271"/>
    </source>
</evidence>
<keyword evidence="1" id="KW-0479">Metal-binding</keyword>
<dbReference type="InterPro" id="IPR001607">
    <property type="entry name" value="Znf_UBP"/>
</dbReference>
<dbReference type="Gene3D" id="3.30.40.10">
    <property type="entry name" value="Zinc/RING finger domain, C3HC4 (zinc finger)"/>
    <property type="match status" value="1"/>
</dbReference>
<dbReference type="PROSITE" id="PS50271">
    <property type="entry name" value="ZF_UBP"/>
    <property type="match status" value="1"/>
</dbReference>
<evidence type="ECO:0000256" key="2">
    <source>
        <dbReference type="SAM" id="Coils"/>
    </source>
</evidence>